<feature type="chain" id="PRO_5009162273" description="Glucosidase 2 subunit beta" evidence="6">
    <location>
        <begin position="21"/>
        <end position="512"/>
    </location>
</feature>
<dbReference type="Pfam" id="PF13015">
    <property type="entry name" value="PRKCSH_1"/>
    <property type="match status" value="1"/>
</dbReference>
<evidence type="ECO:0000256" key="4">
    <source>
        <dbReference type="ARBA" id="ARBA00023157"/>
    </source>
</evidence>
<accession>A0A1E4RGN1</accession>
<dbReference type="InterPro" id="IPR028146">
    <property type="entry name" value="PRKCSH_N"/>
</dbReference>
<organism evidence="8 9">
    <name type="scientific">Hyphopichia burtonii NRRL Y-1933</name>
    <dbReference type="NCBI Taxonomy" id="984485"/>
    <lineage>
        <taxon>Eukaryota</taxon>
        <taxon>Fungi</taxon>
        <taxon>Dikarya</taxon>
        <taxon>Ascomycota</taxon>
        <taxon>Saccharomycotina</taxon>
        <taxon>Pichiomycetes</taxon>
        <taxon>Debaryomycetaceae</taxon>
        <taxon>Hyphopichia</taxon>
    </lineage>
</organism>
<evidence type="ECO:0000259" key="7">
    <source>
        <dbReference type="PROSITE" id="PS51914"/>
    </source>
</evidence>
<keyword evidence="2 6" id="KW-0732">Signal</keyword>
<dbReference type="PANTHER" id="PTHR12630">
    <property type="entry name" value="N-LINKED OLIGOSACCHARIDE PROCESSING"/>
    <property type="match status" value="1"/>
</dbReference>
<evidence type="ECO:0000256" key="2">
    <source>
        <dbReference type="ARBA" id="ARBA00022729"/>
    </source>
</evidence>
<dbReference type="InterPro" id="IPR036607">
    <property type="entry name" value="PRKCSH"/>
</dbReference>
<evidence type="ECO:0000256" key="3">
    <source>
        <dbReference type="ARBA" id="ARBA00022824"/>
    </source>
</evidence>
<dbReference type="RefSeq" id="XP_020075486.1">
    <property type="nucleotide sequence ID" value="XM_020221453.1"/>
</dbReference>
<sequence length="512" mass="58619">MKLATYLLSILAINALGCSAYGTVTGVPPSKQKLYEPTIDSSGRKTWHCLSDPSIVLSYDQINDNYCDCPDGSDEPGTNACPYNPEQKFYCANEGYVSGYIENFKLNDGVCDYDLCCDGSDEYLTGKCPNKCEEIRQQFENYKELVYRETEESLLIKEQMVEKAKIIKEKVTKKLEETQQEIHAKEKELEELSVQLRDEEIRIQLEPEISEDLSSSIFEEVSPLLNDLVESIKSHTEEKKSQELRLEKLEELLSNLIENYNPNFNDQVVKQTVNKFQDYLSNLEEASNNEKASPHSVLESLSEKLKEFACHPVSTIKKNVDELVNPTFSNMINFYYTTFFKSNKGQKSDKPVDLSDSKKSQLAFELEDKIQDLKKAIKSLQSEAAVYQENLEIDFGKDEILRAVAGSWVNDKFGEYDYRVGFLDSIYQDKTLIGRFVSYENGRLKYAKGTKCWNGPHRSGEVELLCGPKNELVAVSELEKCEYLFQIRTPIACEKITDDYLIKNFKVDYSLL</sequence>
<evidence type="ECO:0000256" key="5">
    <source>
        <dbReference type="SAM" id="Coils"/>
    </source>
</evidence>
<evidence type="ECO:0000313" key="9">
    <source>
        <dbReference type="Proteomes" id="UP000095085"/>
    </source>
</evidence>
<dbReference type="STRING" id="984485.A0A1E4RGN1"/>
<dbReference type="GO" id="GO:0017177">
    <property type="term" value="C:glucosidase II complex"/>
    <property type="evidence" value="ECO:0007669"/>
    <property type="project" value="TreeGrafter"/>
</dbReference>
<dbReference type="Pfam" id="PF12999">
    <property type="entry name" value="PRKCSH-like"/>
    <property type="match status" value="1"/>
</dbReference>
<protein>
    <recommendedName>
        <fullName evidence="1">Glucosidase 2 subunit beta</fullName>
    </recommendedName>
</protein>
<dbReference type="PROSITE" id="PS51914">
    <property type="entry name" value="MRH"/>
    <property type="match status" value="1"/>
</dbReference>
<keyword evidence="5" id="KW-0175">Coiled coil</keyword>
<dbReference type="GO" id="GO:0006491">
    <property type="term" value="P:N-glycan processing"/>
    <property type="evidence" value="ECO:0007669"/>
    <property type="project" value="TreeGrafter"/>
</dbReference>
<dbReference type="PANTHER" id="PTHR12630:SF1">
    <property type="entry name" value="GLUCOSIDASE 2 SUBUNIT BETA"/>
    <property type="match status" value="1"/>
</dbReference>
<dbReference type="Gene3D" id="2.70.130.10">
    <property type="entry name" value="Mannose-6-phosphate receptor binding domain"/>
    <property type="match status" value="1"/>
</dbReference>
<dbReference type="SUPFAM" id="SSF50911">
    <property type="entry name" value="Mannose 6-phosphate receptor domain"/>
    <property type="match status" value="1"/>
</dbReference>
<feature type="signal peptide" evidence="6">
    <location>
        <begin position="1"/>
        <end position="20"/>
    </location>
</feature>
<keyword evidence="3" id="KW-0256">Endoplasmic reticulum</keyword>
<keyword evidence="4" id="KW-1015">Disulfide bond</keyword>
<feature type="coiled-coil region" evidence="5">
    <location>
        <begin position="363"/>
        <end position="390"/>
    </location>
</feature>
<dbReference type="AlphaFoldDB" id="A0A1E4RGN1"/>
<proteinExistence type="predicted"/>
<dbReference type="Proteomes" id="UP000095085">
    <property type="component" value="Unassembled WGS sequence"/>
</dbReference>
<evidence type="ECO:0000256" key="1">
    <source>
        <dbReference type="ARBA" id="ARBA00022387"/>
    </source>
</evidence>
<evidence type="ECO:0000256" key="6">
    <source>
        <dbReference type="SAM" id="SignalP"/>
    </source>
</evidence>
<dbReference type="InterPro" id="IPR009011">
    <property type="entry name" value="Man6P_isomerase_rcpt-bd_dom_sf"/>
</dbReference>
<dbReference type="GeneID" id="30996002"/>
<reference evidence="9" key="1">
    <citation type="submission" date="2016-05" db="EMBL/GenBank/DDBJ databases">
        <title>Comparative genomics of biotechnologically important yeasts.</title>
        <authorList>
            <consortium name="DOE Joint Genome Institute"/>
            <person name="Riley R."/>
            <person name="Haridas S."/>
            <person name="Wolfe K.H."/>
            <person name="Lopes M.R."/>
            <person name="Hittinger C.T."/>
            <person name="Goker M."/>
            <person name="Salamov A."/>
            <person name="Wisecaver J."/>
            <person name="Long T.M."/>
            <person name="Aerts A.L."/>
            <person name="Barry K."/>
            <person name="Choi C."/>
            <person name="Clum A."/>
            <person name="Coughlan A.Y."/>
            <person name="Deshpande S."/>
            <person name="Douglass A.P."/>
            <person name="Hanson S.J."/>
            <person name="Klenk H.-P."/>
            <person name="Labutti K."/>
            <person name="Lapidus A."/>
            <person name="Lindquist E."/>
            <person name="Lipzen A."/>
            <person name="Meier-Kolthoff J.P."/>
            <person name="Ohm R.A."/>
            <person name="Otillar R.P."/>
            <person name="Pangilinan J."/>
            <person name="Peng Y."/>
            <person name="Rokas A."/>
            <person name="Rosa C.A."/>
            <person name="Scheuner C."/>
            <person name="Sibirny A.A."/>
            <person name="Slot J.C."/>
            <person name="Stielow J.B."/>
            <person name="Sun H."/>
            <person name="Kurtzman C.P."/>
            <person name="Blackwell M."/>
            <person name="Grigoriev I.V."/>
            <person name="Jeffries T.W."/>
        </authorList>
    </citation>
    <scope>NUCLEOTIDE SEQUENCE [LARGE SCALE GENOMIC DNA]</scope>
    <source>
        <strain evidence="9">NRRL Y-1933</strain>
    </source>
</reference>
<keyword evidence="9" id="KW-1185">Reference proteome</keyword>
<name>A0A1E4RGN1_9ASCO</name>
<dbReference type="InterPro" id="IPR044865">
    <property type="entry name" value="MRH_dom"/>
</dbReference>
<dbReference type="OrthoDB" id="28322at2759"/>
<evidence type="ECO:0000313" key="8">
    <source>
        <dbReference type="EMBL" id="ODV66419.1"/>
    </source>
</evidence>
<feature type="coiled-coil region" evidence="5">
    <location>
        <begin position="161"/>
        <end position="289"/>
    </location>
</feature>
<feature type="domain" description="MRH" evidence="7">
    <location>
        <begin position="391"/>
        <end position="495"/>
    </location>
</feature>
<dbReference type="InterPro" id="IPR039794">
    <property type="entry name" value="Gtb1-like"/>
</dbReference>
<dbReference type="EMBL" id="KV454542">
    <property type="protein sequence ID" value="ODV66419.1"/>
    <property type="molecule type" value="Genomic_DNA"/>
</dbReference>
<gene>
    <name evidence="8" type="ORF">HYPBUDRAFT_153268</name>
</gene>